<dbReference type="PROSITE" id="PS50966">
    <property type="entry name" value="ZF_SWIM"/>
    <property type="match status" value="1"/>
</dbReference>
<sequence>MTSSNVDRKPMVGMEFDNIDVAYQFWLAYSVHAGFGVRKRFTNKNKVGAISSYRFVCSKEGKKEIKKSNALASFRRAETRTDCKARISLGCHNGKFVIHEFVEDHNHTLQPPETTHLLASHRKITEVQANEIDLAEDSGLRQKATFQLMRTHAGARANVGFTQMDVKNYINERRRKKMEYGEAACNAQYFQQQLLENPSFFHAHQLDVDEKITNVFWCDANMILDYGYFGDVVSLDTTYCTNNVNRPLALFSGFNHYRGSIIFGAALLYDETTESFKWLFDTFLQANNNKKPRTVFTDQAPAMVRALAEVMPETHHGLCTWHLLQNGIKNIGNLMKGGSYFLTDFKKCMYNIDIEADFETAWNNLINDYNAHDSDWLKSVYAIKKKWASCYMKESLTLGMRSTQISESVNAHFKSCMKPNVDIVQFFKHFEQVIEEKRAKELHHEYESSHKLPRLIYELSPILVQMGKVYTHTVFELFQNEFKLFLALSLSERNESHSLCEYVITMGNHERSWRVSFDRASNSITCSCKNFETFGILCSHALKVIEANDVKIIPEKYILRRWTRDARCGVVQDFRGKEVEGDPKLSRTRKFKEVVSKFIKEVAEASLCEEDLKIVEESVDVMRKKIMELRSQAKENESHNSDNPTFPNCDAMKSKRLKIRPNLKRQSQKRFKSFIELQPRGKQKKSFT</sequence>
<feature type="domain" description="SWIM-type" evidence="6">
    <location>
        <begin position="513"/>
        <end position="549"/>
    </location>
</feature>
<evidence type="ECO:0000259" key="6">
    <source>
        <dbReference type="PROSITE" id="PS50966"/>
    </source>
</evidence>
<dbReference type="GO" id="GO:0008270">
    <property type="term" value="F:zinc ion binding"/>
    <property type="evidence" value="ECO:0007669"/>
    <property type="project" value="UniProtKB-KW"/>
</dbReference>
<proteinExistence type="predicted"/>
<organism evidence="7 8">
    <name type="scientific">Trifolium subterraneum</name>
    <name type="common">Subterranean clover</name>
    <dbReference type="NCBI Taxonomy" id="3900"/>
    <lineage>
        <taxon>Eukaryota</taxon>
        <taxon>Viridiplantae</taxon>
        <taxon>Streptophyta</taxon>
        <taxon>Embryophyta</taxon>
        <taxon>Tracheophyta</taxon>
        <taxon>Spermatophyta</taxon>
        <taxon>Magnoliopsida</taxon>
        <taxon>eudicotyledons</taxon>
        <taxon>Gunneridae</taxon>
        <taxon>Pentapetalae</taxon>
        <taxon>rosids</taxon>
        <taxon>fabids</taxon>
        <taxon>Fabales</taxon>
        <taxon>Fabaceae</taxon>
        <taxon>Papilionoideae</taxon>
        <taxon>50 kb inversion clade</taxon>
        <taxon>NPAAA clade</taxon>
        <taxon>Hologalegina</taxon>
        <taxon>IRL clade</taxon>
        <taxon>Trifolieae</taxon>
        <taxon>Trifolium</taxon>
    </lineage>
</organism>
<name>A0A2Z6P892_TRISU</name>
<dbReference type="OrthoDB" id="1894539at2759"/>
<dbReference type="EMBL" id="DF973730">
    <property type="protein sequence ID" value="GAU38767.1"/>
    <property type="molecule type" value="Genomic_DNA"/>
</dbReference>
<keyword evidence="1" id="KW-0479">Metal-binding</keyword>
<protein>
    <recommendedName>
        <fullName evidence="6">SWIM-type domain-containing protein</fullName>
    </recommendedName>
</protein>
<accession>A0A2Z6P892</accession>
<evidence type="ECO:0000256" key="1">
    <source>
        <dbReference type="ARBA" id="ARBA00022723"/>
    </source>
</evidence>
<dbReference type="Pfam" id="PF03101">
    <property type="entry name" value="FAR1"/>
    <property type="match status" value="1"/>
</dbReference>
<dbReference type="PANTHER" id="PTHR47718:SF2">
    <property type="entry name" value="PROTEIN FAR1-RELATED SEQUENCE 5-LIKE"/>
    <property type="match status" value="1"/>
</dbReference>
<keyword evidence="8" id="KW-1185">Reference proteome</keyword>
<dbReference type="InterPro" id="IPR007527">
    <property type="entry name" value="Znf_SWIM"/>
</dbReference>
<evidence type="ECO:0000313" key="8">
    <source>
        <dbReference type="Proteomes" id="UP000242715"/>
    </source>
</evidence>
<dbReference type="Pfam" id="PF04434">
    <property type="entry name" value="SWIM"/>
    <property type="match status" value="1"/>
</dbReference>
<dbReference type="SMART" id="SM00575">
    <property type="entry name" value="ZnF_PMZ"/>
    <property type="match status" value="1"/>
</dbReference>
<evidence type="ECO:0000256" key="4">
    <source>
        <dbReference type="PROSITE-ProRule" id="PRU00325"/>
    </source>
</evidence>
<feature type="compositionally biased region" description="Basic residues" evidence="5">
    <location>
        <begin position="654"/>
        <end position="672"/>
    </location>
</feature>
<gene>
    <name evidence="7" type="ORF">TSUD_64980</name>
</gene>
<dbReference type="Proteomes" id="UP000242715">
    <property type="component" value="Unassembled WGS sequence"/>
</dbReference>
<dbReference type="AlphaFoldDB" id="A0A2Z6P892"/>
<evidence type="ECO:0000313" key="7">
    <source>
        <dbReference type="EMBL" id="GAU38767.1"/>
    </source>
</evidence>
<reference evidence="8" key="1">
    <citation type="journal article" date="2017" name="Front. Plant Sci.">
        <title>Climate Clever Clovers: New Paradigm to Reduce the Environmental Footprint of Ruminants by Breeding Low Methanogenic Forages Utilizing Haplotype Variation.</title>
        <authorList>
            <person name="Kaur P."/>
            <person name="Appels R."/>
            <person name="Bayer P.E."/>
            <person name="Keeble-Gagnere G."/>
            <person name="Wang J."/>
            <person name="Hirakawa H."/>
            <person name="Shirasawa K."/>
            <person name="Vercoe P."/>
            <person name="Stefanova K."/>
            <person name="Durmic Z."/>
            <person name="Nichols P."/>
            <person name="Revell C."/>
            <person name="Isobe S.N."/>
            <person name="Edwards D."/>
            <person name="Erskine W."/>
        </authorList>
    </citation>
    <scope>NUCLEOTIDE SEQUENCE [LARGE SCALE GENOMIC DNA]</scope>
    <source>
        <strain evidence="8">cv. Daliak</strain>
    </source>
</reference>
<dbReference type="Pfam" id="PF10551">
    <property type="entry name" value="MULE"/>
    <property type="match status" value="1"/>
</dbReference>
<evidence type="ECO:0000256" key="5">
    <source>
        <dbReference type="SAM" id="MobiDB-lite"/>
    </source>
</evidence>
<feature type="region of interest" description="Disordered" evidence="5">
    <location>
        <begin position="632"/>
        <end position="688"/>
    </location>
</feature>
<keyword evidence="3" id="KW-0862">Zinc</keyword>
<evidence type="ECO:0000256" key="2">
    <source>
        <dbReference type="ARBA" id="ARBA00022771"/>
    </source>
</evidence>
<evidence type="ECO:0000256" key="3">
    <source>
        <dbReference type="ARBA" id="ARBA00022833"/>
    </source>
</evidence>
<dbReference type="PANTHER" id="PTHR47718">
    <property type="entry name" value="OS01G0519700 PROTEIN"/>
    <property type="match status" value="1"/>
</dbReference>
<dbReference type="InterPro" id="IPR004330">
    <property type="entry name" value="FAR1_DNA_bnd_dom"/>
</dbReference>
<keyword evidence="2 4" id="KW-0863">Zinc-finger</keyword>
<dbReference type="InterPro" id="IPR018289">
    <property type="entry name" value="MULE_transposase_dom"/>
</dbReference>
<dbReference type="InterPro" id="IPR006564">
    <property type="entry name" value="Znf_PMZ"/>
</dbReference>